<dbReference type="Pfam" id="PF13646">
    <property type="entry name" value="HEAT_2"/>
    <property type="match status" value="1"/>
</dbReference>
<sequence>MTIRMDVFRIVISVMLSLCILMLGRAASAEVTQAENSGYVPAATCNQCHQQQADLWSHSDHAWAMKPADEASVLGNFDDARFDDGAVQARFFKRDNGYWVSIEGESGEMEEFSIAYTFGYFPLQQYLVRLSRGRLQSLTIAWDSRPSEEGGQRWFSLYPGEKFAPDDALHWTGRYQNWNAMCADCHSTFLSMNYDEASDSFATTWQEQSVGCQGCHGPGRKHVEWAQGEPSASADKPEAGNKGLTVDFKGMDSNKVVETCAYCHSRRQSLKDGQHAHEAYLDKALPSTLGAGLYHADGQIEGEVYVYGSFIQSAMYKAGVACLDCHDPHTTKVLAQGNTLCTRCHNEAPPPRFPQILAMNYDSPEHHQHPQGSTGAQCVNCHMPETTYMVVDPRRDHSLRIPRPDLTLTTGSPNACNACHDDRSAEWASSAIEHWYPSSERSPHFASALNAFRSGEDDAVVRLARLIRDSTAPAIARATAVEHLGSFGYQAFPVLRAGLLADEPLVQAYAAGAFAQQAAGDNLSLLIDLLSSDHPRAVRDQALKALAGVSLDRFPEPMRGRVAQLRADYEKRLGELATLPGSRFNFAAYLHRDGQHDKAIAQYQAALELDPVFSPARINLAKLASERGNAELALATLTTGADMERVPDSDRAYLAYLLALVLVESGQSEQALSRFEQATRLDPANTRAAYNHGLVLAHMKQWPRATEVLDQALSRAPNDYDLLNAKVYVLHQQGLLDQALQQARIMQQLYPEDARVSRLVDELERRLN</sequence>
<dbReference type="Proteomes" id="UP001499915">
    <property type="component" value="Unassembled WGS sequence"/>
</dbReference>
<dbReference type="PROSITE" id="PS50005">
    <property type="entry name" value="TPR"/>
    <property type="match status" value="3"/>
</dbReference>
<dbReference type="InterPro" id="IPR019734">
    <property type="entry name" value="TPR_rpt"/>
</dbReference>
<dbReference type="Pfam" id="PF14559">
    <property type="entry name" value="TPR_19"/>
    <property type="match status" value="1"/>
</dbReference>
<feature type="domain" description="Cytochrome c-552/4" evidence="5">
    <location>
        <begin position="178"/>
        <end position="217"/>
    </location>
</feature>
<feature type="repeat" description="TPR" evidence="2">
    <location>
        <begin position="686"/>
        <end position="719"/>
    </location>
</feature>
<organism evidence="6 7">
    <name type="scientific">Marinobacterium maritimum</name>
    <dbReference type="NCBI Taxonomy" id="500162"/>
    <lineage>
        <taxon>Bacteria</taxon>
        <taxon>Pseudomonadati</taxon>
        <taxon>Pseudomonadota</taxon>
        <taxon>Gammaproteobacteria</taxon>
        <taxon>Oceanospirillales</taxon>
        <taxon>Oceanospirillaceae</taxon>
        <taxon>Marinobacterium</taxon>
    </lineage>
</organism>
<dbReference type="InterPro" id="IPR023155">
    <property type="entry name" value="Cyt_c-552/4"/>
</dbReference>
<feature type="chain" id="PRO_5047395622" evidence="3">
    <location>
        <begin position="30"/>
        <end position="768"/>
    </location>
</feature>
<keyword evidence="7" id="KW-1185">Reference proteome</keyword>
<comment type="caution">
    <text evidence="6">The sequence shown here is derived from an EMBL/GenBank/DDBJ whole genome shotgun (WGS) entry which is preliminary data.</text>
</comment>
<dbReference type="PANTHER" id="PTHR35038">
    <property type="entry name" value="DISSIMILATORY SULFITE REDUCTASE SIRA"/>
    <property type="match status" value="1"/>
</dbReference>
<dbReference type="Pfam" id="PF13435">
    <property type="entry name" value="Cytochrome_C554"/>
    <property type="match status" value="2"/>
</dbReference>
<keyword evidence="2" id="KW-0802">TPR repeat</keyword>
<feature type="domain" description="Doubled CXXCH motif" evidence="4">
    <location>
        <begin position="318"/>
        <end position="347"/>
    </location>
</feature>
<dbReference type="InterPro" id="IPR011990">
    <property type="entry name" value="TPR-like_helical_dom_sf"/>
</dbReference>
<feature type="repeat" description="TPR" evidence="2">
    <location>
        <begin position="580"/>
        <end position="613"/>
    </location>
</feature>
<dbReference type="PANTHER" id="PTHR35038:SF8">
    <property type="entry name" value="C-TYPE POLYHEME CYTOCHROME OMCC"/>
    <property type="match status" value="1"/>
</dbReference>
<dbReference type="EMBL" id="BAAAET010000001">
    <property type="protein sequence ID" value="GAA0687933.1"/>
    <property type="molecule type" value="Genomic_DNA"/>
</dbReference>
<name>A0ABN1I4F1_9GAMM</name>
<dbReference type="InterPro" id="IPR036280">
    <property type="entry name" value="Multihaem_cyt_sf"/>
</dbReference>
<proteinExistence type="predicted"/>
<gene>
    <name evidence="6" type="ORF">GCM10009104_12670</name>
</gene>
<dbReference type="InterPro" id="IPR051829">
    <property type="entry name" value="Multiheme_Cytochr_ET"/>
</dbReference>
<dbReference type="Pfam" id="PF13432">
    <property type="entry name" value="TPR_16"/>
    <property type="match status" value="1"/>
</dbReference>
<dbReference type="Gene3D" id="1.25.10.10">
    <property type="entry name" value="Leucine-rich Repeat Variant"/>
    <property type="match status" value="1"/>
</dbReference>
<keyword evidence="1 3" id="KW-0732">Signal</keyword>
<dbReference type="Pfam" id="PF09699">
    <property type="entry name" value="Paired_CXXCH_1"/>
    <property type="match status" value="1"/>
</dbReference>
<accession>A0ABN1I4F1</accession>
<evidence type="ECO:0000256" key="2">
    <source>
        <dbReference type="PROSITE-ProRule" id="PRU00339"/>
    </source>
</evidence>
<evidence type="ECO:0000313" key="7">
    <source>
        <dbReference type="Proteomes" id="UP001499915"/>
    </source>
</evidence>
<evidence type="ECO:0000259" key="4">
    <source>
        <dbReference type="Pfam" id="PF09699"/>
    </source>
</evidence>
<dbReference type="Gene3D" id="1.10.1130.10">
    <property type="entry name" value="Flavocytochrome C3, Chain A"/>
    <property type="match status" value="2"/>
</dbReference>
<dbReference type="SMART" id="SM00028">
    <property type="entry name" value="TPR"/>
    <property type="match status" value="3"/>
</dbReference>
<dbReference type="SUPFAM" id="SSF48452">
    <property type="entry name" value="TPR-like"/>
    <property type="match status" value="1"/>
</dbReference>
<dbReference type="SUPFAM" id="SSF48695">
    <property type="entry name" value="Multiheme cytochromes"/>
    <property type="match status" value="1"/>
</dbReference>
<dbReference type="InterPro" id="IPR011989">
    <property type="entry name" value="ARM-like"/>
</dbReference>
<evidence type="ECO:0000256" key="1">
    <source>
        <dbReference type="ARBA" id="ARBA00022729"/>
    </source>
</evidence>
<evidence type="ECO:0000259" key="5">
    <source>
        <dbReference type="Pfam" id="PF13435"/>
    </source>
</evidence>
<evidence type="ECO:0000256" key="3">
    <source>
        <dbReference type="SAM" id="SignalP"/>
    </source>
</evidence>
<dbReference type="SUPFAM" id="SSF48371">
    <property type="entry name" value="ARM repeat"/>
    <property type="match status" value="1"/>
</dbReference>
<dbReference type="InterPro" id="IPR010177">
    <property type="entry name" value="Paired_CXXCH_1"/>
</dbReference>
<reference evidence="6 7" key="1">
    <citation type="journal article" date="2019" name="Int. J. Syst. Evol. Microbiol.">
        <title>The Global Catalogue of Microorganisms (GCM) 10K type strain sequencing project: providing services to taxonomists for standard genome sequencing and annotation.</title>
        <authorList>
            <consortium name="The Broad Institute Genomics Platform"/>
            <consortium name="The Broad Institute Genome Sequencing Center for Infectious Disease"/>
            <person name="Wu L."/>
            <person name="Ma J."/>
        </authorList>
    </citation>
    <scope>NUCLEOTIDE SEQUENCE [LARGE SCALE GENOMIC DNA]</scope>
    <source>
        <strain evidence="6 7">JCM 15134</strain>
    </source>
</reference>
<feature type="signal peptide" evidence="3">
    <location>
        <begin position="1"/>
        <end position="29"/>
    </location>
</feature>
<dbReference type="InterPro" id="IPR016024">
    <property type="entry name" value="ARM-type_fold"/>
</dbReference>
<dbReference type="Gene3D" id="1.25.40.10">
    <property type="entry name" value="Tetratricopeptide repeat domain"/>
    <property type="match status" value="2"/>
</dbReference>
<protein>
    <submittedName>
        <fullName evidence="6">Multiheme c-type cytochrome</fullName>
    </submittedName>
</protein>
<feature type="domain" description="Cytochrome c-552/4" evidence="5">
    <location>
        <begin position="44"/>
        <end position="69"/>
    </location>
</feature>
<evidence type="ECO:0000313" key="6">
    <source>
        <dbReference type="EMBL" id="GAA0687933.1"/>
    </source>
</evidence>
<feature type="repeat" description="TPR" evidence="2">
    <location>
        <begin position="652"/>
        <end position="685"/>
    </location>
</feature>